<gene>
    <name evidence="1" type="ORF">M9H77_11678</name>
</gene>
<comment type="caution">
    <text evidence="1">The sequence shown here is derived from an EMBL/GenBank/DDBJ whole genome shotgun (WGS) entry which is preliminary data.</text>
</comment>
<keyword evidence="2" id="KW-1185">Reference proteome</keyword>
<dbReference type="EMBL" id="CM044703">
    <property type="protein sequence ID" value="KAI5671314.1"/>
    <property type="molecule type" value="Genomic_DNA"/>
</dbReference>
<accession>A0ACC0BF69</accession>
<evidence type="ECO:0000313" key="2">
    <source>
        <dbReference type="Proteomes" id="UP001060085"/>
    </source>
</evidence>
<evidence type="ECO:0000313" key="1">
    <source>
        <dbReference type="EMBL" id="KAI5671314.1"/>
    </source>
</evidence>
<organism evidence="1 2">
    <name type="scientific">Catharanthus roseus</name>
    <name type="common">Madagascar periwinkle</name>
    <name type="synonym">Vinca rosea</name>
    <dbReference type="NCBI Taxonomy" id="4058"/>
    <lineage>
        <taxon>Eukaryota</taxon>
        <taxon>Viridiplantae</taxon>
        <taxon>Streptophyta</taxon>
        <taxon>Embryophyta</taxon>
        <taxon>Tracheophyta</taxon>
        <taxon>Spermatophyta</taxon>
        <taxon>Magnoliopsida</taxon>
        <taxon>eudicotyledons</taxon>
        <taxon>Gunneridae</taxon>
        <taxon>Pentapetalae</taxon>
        <taxon>asterids</taxon>
        <taxon>lamiids</taxon>
        <taxon>Gentianales</taxon>
        <taxon>Apocynaceae</taxon>
        <taxon>Rauvolfioideae</taxon>
        <taxon>Vinceae</taxon>
        <taxon>Catharanthinae</taxon>
        <taxon>Catharanthus</taxon>
    </lineage>
</organism>
<name>A0ACC0BF69_CATRO</name>
<protein>
    <submittedName>
        <fullName evidence="1">Uncharacterized protein</fullName>
    </submittedName>
</protein>
<sequence>MDTTFSGPAGVAAVMQQPPEQQAEVPPLPLPHRRPRLSVREVSSRFMSNPTSTPTTIPIPVECHRSKSVQWRRYQQEEESRAVEDTPDTSRSLDNTPLVVAFGSHNRNTKAGGAAVPSNSSSSKKNHQRGKRLKENNSEGAKEELLLHPSDVVSHSKGSSSPLGGGGRTSSSRPDTPVVLVADRDRIVPSRYRLTAQSCHRPSVSSGNSGVVATSAAARLLQEATSGIGMLNSGRTSNESNDDRLAPLQKKLTSISRSKSDCSSHSDLYTAAATAPQVGSCPSSPICIPSNKTRTISDVRSSMPEVDMLPTVSPRWLADRNSNGFNTDGNCNDLSSSKFTASTCSRSLNWPTSSTGEHSSSSSSSWLCLRANDLTVAHTPSRALLRNQNGSACLPPHPSCIKSGADARKGKKFFTHQEETHSLKLLYNHYLQWRFANAKAEASMRAQKVEHERQLNCLGRKLSEMRDAVKQKRIELGILRRMKTSSWTIESQMLYLDQWSAMEEDYSTSLSCAVNSLLNLSLRLPVSSEVKVDVTVLGETLNSAMKVMEMIALHIKRFMSKAEETELLVSDLARAVGGEIALIEECGDSLFRAYASQVEECSLRGHLYQLHGGNSPCQS</sequence>
<reference evidence="2" key="1">
    <citation type="journal article" date="2023" name="Nat. Plants">
        <title>Single-cell RNA sequencing provides a high-resolution roadmap for understanding the multicellular compartmentation of specialized metabolism.</title>
        <authorList>
            <person name="Sun S."/>
            <person name="Shen X."/>
            <person name="Li Y."/>
            <person name="Li Y."/>
            <person name="Wang S."/>
            <person name="Li R."/>
            <person name="Zhang H."/>
            <person name="Shen G."/>
            <person name="Guo B."/>
            <person name="Wei J."/>
            <person name="Xu J."/>
            <person name="St-Pierre B."/>
            <person name="Chen S."/>
            <person name="Sun C."/>
        </authorList>
    </citation>
    <scope>NUCLEOTIDE SEQUENCE [LARGE SCALE GENOMIC DNA]</scope>
</reference>
<proteinExistence type="predicted"/>
<dbReference type="Proteomes" id="UP001060085">
    <property type="component" value="Linkage Group LG03"/>
</dbReference>